<accession>A0AAV4BNJ2</accession>
<proteinExistence type="inferred from homology"/>
<organism evidence="5 6">
    <name type="scientific">Plakobranchus ocellatus</name>
    <dbReference type="NCBI Taxonomy" id="259542"/>
    <lineage>
        <taxon>Eukaryota</taxon>
        <taxon>Metazoa</taxon>
        <taxon>Spiralia</taxon>
        <taxon>Lophotrochozoa</taxon>
        <taxon>Mollusca</taxon>
        <taxon>Gastropoda</taxon>
        <taxon>Heterobranchia</taxon>
        <taxon>Euthyneura</taxon>
        <taxon>Panpulmonata</taxon>
        <taxon>Sacoglossa</taxon>
        <taxon>Placobranchoidea</taxon>
        <taxon>Plakobranchidae</taxon>
        <taxon>Plakobranchus</taxon>
    </lineage>
</organism>
<dbReference type="SFLD" id="SFLDS00019">
    <property type="entry name" value="Glutathione_Transferase_(cytos"/>
    <property type="match status" value="1"/>
</dbReference>
<keyword evidence="2" id="KW-0472">Membrane</keyword>
<keyword evidence="6" id="KW-1185">Reference proteome</keyword>
<evidence type="ECO:0000259" key="4">
    <source>
        <dbReference type="Pfam" id="PF17172"/>
    </source>
</evidence>
<feature type="domain" description="Thioredoxin-like fold" evidence="4">
    <location>
        <begin position="61"/>
        <end position="147"/>
    </location>
</feature>
<feature type="transmembrane region" description="Helical" evidence="2">
    <location>
        <begin position="20"/>
        <end position="42"/>
    </location>
</feature>
<dbReference type="InterPro" id="IPR026928">
    <property type="entry name" value="FAX/IsoI-like"/>
</dbReference>
<protein>
    <submittedName>
        <fullName evidence="5">Failed axon connections</fullName>
    </submittedName>
</protein>
<dbReference type="Pfam" id="PF17172">
    <property type="entry name" value="GST_N_4"/>
    <property type="match status" value="1"/>
</dbReference>
<dbReference type="Proteomes" id="UP000735302">
    <property type="component" value="Unassembled WGS sequence"/>
</dbReference>
<evidence type="ECO:0000313" key="6">
    <source>
        <dbReference type="Proteomes" id="UP000735302"/>
    </source>
</evidence>
<dbReference type="InterPro" id="IPR040079">
    <property type="entry name" value="Glutathione_S-Trfase"/>
</dbReference>
<dbReference type="Pfam" id="PF17171">
    <property type="entry name" value="GST_C_6"/>
    <property type="match status" value="1"/>
</dbReference>
<evidence type="ECO:0000256" key="2">
    <source>
        <dbReference type="SAM" id="Phobius"/>
    </source>
</evidence>
<dbReference type="EMBL" id="BLXT01005251">
    <property type="protein sequence ID" value="GFO21035.1"/>
    <property type="molecule type" value="Genomic_DNA"/>
</dbReference>
<evidence type="ECO:0000256" key="1">
    <source>
        <dbReference type="ARBA" id="ARBA00006475"/>
    </source>
</evidence>
<keyword evidence="2" id="KW-1133">Transmembrane helix</keyword>
<dbReference type="PANTHER" id="PTHR12289">
    <property type="entry name" value="METAXIN RELATED"/>
    <property type="match status" value="1"/>
</dbReference>
<reference evidence="5 6" key="1">
    <citation type="journal article" date="2021" name="Elife">
        <title>Chloroplast acquisition without the gene transfer in kleptoplastic sea slugs, Plakobranchus ocellatus.</title>
        <authorList>
            <person name="Maeda T."/>
            <person name="Takahashi S."/>
            <person name="Yoshida T."/>
            <person name="Shimamura S."/>
            <person name="Takaki Y."/>
            <person name="Nagai Y."/>
            <person name="Toyoda A."/>
            <person name="Suzuki Y."/>
            <person name="Arimoto A."/>
            <person name="Ishii H."/>
            <person name="Satoh N."/>
            <person name="Nishiyama T."/>
            <person name="Hasebe M."/>
            <person name="Maruyama T."/>
            <person name="Minagawa J."/>
            <person name="Obokata J."/>
            <person name="Shigenobu S."/>
        </authorList>
    </citation>
    <scope>NUCLEOTIDE SEQUENCE [LARGE SCALE GENOMIC DNA]</scope>
</reference>
<dbReference type="CDD" id="cd03193">
    <property type="entry name" value="GST_C_Metaxin"/>
    <property type="match status" value="1"/>
</dbReference>
<evidence type="ECO:0000313" key="5">
    <source>
        <dbReference type="EMBL" id="GFO21035.1"/>
    </source>
</evidence>
<dbReference type="PANTHER" id="PTHR12289:SF41">
    <property type="entry name" value="FAILED AXON CONNECTIONS-RELATED"/>
    <property type="match status" value="1"/>
</dbReference>
<keyword evidence="2" id="KW-0812">Transmembrane</keyword>
<gene>
    <name evidence="5" type="ORF">PoB_004754000</name>
</gene>
<sequence length="267" mass="31156">MDSVKHSLQPLTSFASSHPYAISVAAAAAASISIYFVSFTIIKQAKIPYVVSLPDSSFNFTIIRLAKIPYVACKDFVPSREGKIPWISYNDEEIPDSQFSIEYLNEKLQVDLNHRLSEEERAIAHAFRVLVDEYQFWAHVHFRLSDPNDPILVDHIPSWLQRHGIKRLYEKYMHAQGMGRHRDQEIHKIFMHNFQMLENYLGDKPFLMGEEPTEVDCSVFGLVGQYIWSPPGSVDPHMVKERFPRLYQLCHRMKERAFPDWDQCLRK</sequence>
<dbReference type="InterPro" id="IPR012336">
    <property type="entry name" value="Thioredoxin-like_fold"/>
</dbReference>
<dbReference type="GO" id="GO:0005737">
    <property type="term" value="C:cytoplasm"/>
    <property type="evidence" value="ECO:0007669"/>
    <property type="project" value="TreeGrafter"/>
</dbReference>
<dbReference type="SUPFAM" id="SSF47616">
    <property type="entry name" value="GST C-terminal domain-like"/>
    <property type="match status" value="1"/>
</dbReference>
<comment type="similarity">
    <text evidence="1">Belongs to the FAX family.</text>
</comment>
<dbReference type="InterPro" id="IPR050931">
    <property type="entry name" value="Mito_Protein_Transport_Metaxin"/>
</dbReference>
<dbReference type="InterPro" id="IPR036282">
    <property type="entry name" value="Glutathione-S-Trfase_C_sf"/>
</dbReference>
<dbReference type="Gene3D" id="1.20.1050.10">
    <property type="match status" value="1"/>
</dbReference>
<evidence type="ECO:0000259" key="3">
    <source>
        <dbReference type="Pfam" id="PF17171"/>
    </source>
</evidence>
<name>A0AAV4BNJ2_9GAST</name>
<dbReference type="SFLD" id="SFLDG01180">
    <property type="entry name" value="SUF1"/>
    <property type="match status" value="1"/>
</dbReference>
<feature type="domain" description="Metaxin glutathione S-transferase" evidence="3">
    <location>
        <begin position="193"/>
        <end position="253"/>
    </location>
</feature>
<dbReference type="InterPro" id="IPR033468">
    <property type="entry name" value="Metaxin_GST"/>
</dbReference>
<dbReference type="SFLD" id="SFLDG01200">
    <property type="entry name" value="SUF1.1"/>
    <property type="match status" value="1"/>
</dbReference>
<dbReference type="AlphaFoldDB" id="A0AAV4BNJ2"/>
<comment type="caution">
    <text evidence="5">The sequence shown here is derived from an EMBL/GenBank/DDBJ whole genome shotgun (WGS) entry which is preliminary data.</text>
</comment>